<comment type="caution">
    <text evidence="4">The sequence shown here is derived from an EMBL/GenBank/DDBJ whole genome shotgun (WGS) entry which is preliminary data.</text>
</comment>
<evidence type="ECO:0000313" key="5">
    <source>
        <dbReference type="Proteomes" id="UP000317122"/>
    </source>
</evidence>
<comment type="similarity">
    <text evidence="1">Belongs to the IucA/IucC family.</text>
</comment>
<reference evidence="4 5" key="1">
    <citation type="journal article" date="2015" name="Stand. Genomic Sci.">
        <title>Genomic Encyclopedia of Bacterial and Archaeal Type Strains, Phase III: the genomes of soil and plant-associated and newly described type strains.</title>
        <authorList>
            <person name="Whitman W.B."/>
            <person name="Woyke T."/>
            <person name="Klenk H.P."/>
            <person name="Zhou Y."/>
            <person name="Lilburn T.G."/>
            <person name="Beck B.J."/>
            <person name="De Vos P."/>
            <person name="Vandamme P."/>
            <person name="Eisen J.A."/>
            <person name="Garrity G."/>
            <person name="Hugenholtz P."/>
            <person name="Kyrpides N.C."/>
        </authorList>
    </citation>
    <scope>NUCLEOTIDE SEQUENCE [LARGE SCALE GENOMIC DNA]</scope>
    <source>
        <strain evidence="4 5">CGMCC 1.2546</strain>
    </source>
</reference>
<dbReference type="InterPro" id="IPR037455">
    <property type="entry name" value="LucA/IucC-like"/>
</dbReference>
<dbReference type="InterPro" id="IPR022770">
    <property type="entry name" value="IucA/IucC-like_C"/>
</dbReference>
<dbReference type="Gene3D" id="1.10.510.40">
    <property type="match status" value="1"/>
</dbReference>
<dbReference type="GO" id="GO:0016881">
    <property type="term" value="F:acid-amino acid ligase activity"/>
    <property type="evidence" value="ECO:0007669"/>
    <property type="project" value="UniProtKB-ARBA"/>
</dbReference>
<evidence type="ECO:0000313" key="4">
    <source>
        <dbReference type="EMBL" id="TWI20770.1"/>
    </source>
</evidence>
<evidence type="ECO:0000259" key="2">
    <source>
        <dbReference type="Pfam" id="PF04183"/>
    </source>
</evidence>
<dbReference type="InterPro" id="IPR007310">
    <property type="entry name" value="Aerobactin_biosyn_IucA/IucC_N"/>
</dbReference>
<dbReference type="PANTHER" id="PTHR34384:SF5">
    <property type="entry name" value="L-2,3-DIAMINOPROPANOATE--CITRATE LIGASE"/>
    <property type="match status" value="1"/>
</dbReference>
<keyword evidence="5" id="KW-1185">Reference proteome</keyword>
<dbReference type="EMBL" id="VLKT01000075">
    <property type="protein sequence ID" value="TWI20770.1"/>
    <property type="molecule type" value="Genomic_DNA"/>
</dbReference>
<evidence type="ECO:0000259" key="3">
    <source>
        <dbReference type="Pfam" id="PF06276"/>
    </source>
</evidence>
<feature type="domain" description="Aerobactin siderophore biosynthesis IucA/IucC-like C-terminal" evidence="3">
    <location>
        <begin position="445"/>
        <end position="616"/>
    </location>
</feature>
<dbReference type="Proteomes" id="UP000317122">
    <property type="component" value="Unassembled WGS sequence"/>
</dbReference>
<dbReference type="RefSeq" id="WP_145722876.1">
    <property type="nucleotide sequence ID" value="NZ_BSPF01000005.1"/>
</dbReference>
<dbReference type="Pfam" id="PF06276">
    <property type="entry name" value="FhuF"/>
    <property type="match status" value="1"/>
</dbReference>
<dbReference type="OrthoDB" id="495728at2"/>
<evidence type="ECO:0000256" key="1">
    <source>
        <dbReference type="ARBA" id="ARBA00007832"/>
    </source>
</evidence>
<gene>
    <name evidence="4" type="ORF">IQ26_06935</name>
</gene>
<name>A0A562MLL5_9HYPH</name>
<accession>A0A562MLL5</accession>
<dbReference type="AlphaFoldDB" id="A0A562MLL5"/>
<dbReference type="PANTHER" id="PTHR34384">
    <property type="entry name" value="L-2,3-DIAMINOPROPANOATE--CITRATE LIGASE"/>
    <property type="match status" value="1"/>
</dbReference>
<organism evidence="4 5">
    <name type="scientific">Mesorhizobium tianshanense</name>
    <dbReference type="NCBI Taxonomy" id="39844"/>
    <lineage>
        <taxon>Bacteria</taxon>
        <taxon>Pseudomonadati</taxon>
        <taxon>Pseudomonadota</taxon>
        <taxon>Alphaproteobacteria</taxon>
        <taxon>Hyphomicrobiales</taxon>
        <taxon>Phyllobacteriaceae</taxon>
        <taxon>Mesorhizobium</taxon>
    </lineage>
</organism>
<protein>
    <submittedName>
        <fullName evidence="4">Siderophore synthetase component</fullName>
    </submittedName>
</protein>
<proteinExistence type="inferred from homology"/>
<dbReference type="Pfam" id="PF04183">
    <property type="entry name" value="IucA_IucC"/>
    <property type="match status" value="1"/>
</dbReference>
<dbReference type="GO" id="GO:0019290">
    <property type="term" value="P:siderophore biosynthetic process"/>
    <property type="evidence" value="ECO:0007669"/>
    <property type="project" value="InterPro"/>
</dbReference>
<feature type="domain" description="Aerobactin siderophore biosynthesis IucA/IucC N-terminal" evidence="2">
    <location>
        <begin position="176"/>
        <end position="417"/>
    </location>
</feature>
<sequence length="629" mass="71539">MDERTSSAADAEGQARDARLWTDASRNALARLVRCLFAERLLEPKTLLWAGDGRQAWLPIWPSRRVLHFTDLRRAPAGTLQNRGHIEVLDGTGARHRLDDPSALIREVAPALAISPAPDGLEHLLRDVDNSMGNDVLARRHREGWSAELRQKIAEAGALGFLAYLEQSLPPHLATMTLDQWGALEGHPFYPTWKAKPGLSPQDVGALSPEFGARVRLRIAALRKDWAYVEMMPHVGSYSEWFSQNFPDLWRDWAEGLKERGKLPDDWLPLPVHEWHLENFARREFASEIAFGVFEPEGPEIVTLPSMSFRTMLPDTYEPRPFIKLPVAIWLTSEQRTLQAKSIHMGPRLSALISGILAQEEDLRDTLEIFTEEVGAILRHRETGDEHPGRFLSVVFRNTDALARTDGLMPVTVAALLTAGPLNDRPLICELIARNGSETEADVAAFFRAYARTVIRPTLAMYLLYGIAFEAHQQNSLVLFDHAGHPRKLLIRDFGDGRSFAPLLEERGYHLKPFTRKGILPTTFDDDISLVRSFVIDACFVCHLHEIALCLSEQYEMVGSGLWRILREETEKAFEALRPRMLSDTFWQQERAAFLENPWPTRSVLRMHLERYRDYRVEHELPNPLVEAE</sequence>